<feature type="domain" description="UvrD-like helicase C-terminal" evidence="18">
    <location>
        <begin position="529"/>
        <end position="824"/>
    </location>
</feature>
<evidence type="ECO:0000313" key="20">
    <source>
        <dbReference type="Proteomes" id="UP000315751"/>
    </source>
</evidence>
<dbReference type="InterPro" id="IPR011335">
    <property type="entry name" value="Restrct_endonuc-II-like"/>
</dbReference>
<dbReference type="Gene3D" id="3.90.320.10">
    <property type="match status" value="1"/>
</dbReference>
<dbReference type="Pfam" id="PF00580">
    <property type="entry name" value="UvrD-helicase"/>
    <property type="match status" value="1"/>
</dbReference>
<keyword evidence="1" id="KW-0540">Nuclease</keyword>
<evidence type="ECO:0000256" key="9">
    <source>
        <dbReference type="ARBA" id="ARBA00023204"/>
    </source>
</evidence>
<evidence type="ECO:0000256" key="14">
    <source>
        <dbReference type="ARBA" id="ARBA00048988"/>
    </source>
</evidence>
<feature type="region of interest" description="Disordered" evidence="16">
    <location>
        <begin position="846"/>
        <end position="887"/>
    </location>
</feature>
<feature type="compositionally biased region" description="Gly residues" evidence="16">
    <location>
        <begin position="1025"/>
        <end position="1038"/>
    </location>
</feature>
<accession>A0A560GTW8</accession>
<dbReference type="PANTHER" id="PTHR11070:SF2">
    <property type="entry name" value="ATP-DEPENDENT DNA HELICASE SRS2"/>
    <property type="match status" value="1"/>
</dbReference>
<dbReference type="OrthoDB" id="9810135at2"/>
<dbReference type="RefSeq" id="WP_145735312.1">
    <property type="nucleotide sequence ID" value="NZ_VITR01000016.1"/>
</dbReference>
<evidence type="ECO:0000259" key="17">
    <source>
        <dbReference type="PROSITE" id="PS51198"/>
    </source>
</evidence>
<evidence type="ECO:0000256" key="10">
    <source>
        <dbReference type="ARBA" id="ARBA00023235"/>
    </source>
</evidence>
<dbReference type="Gene3D" id="1.10.486.10">
    <property type="entry name" value="PCRA, domain 4"/>
    <property type="match status" value="1"/>
</dbReference>
<evidence type="ECO:0000256" key="16">
    <source>
        <dbReference type="SAM" id="MobiDB-lite"/>
    </source>
</evidence>
<keyword evidence="3" id="KW-0227">DNA damage</keyword>
<dbReference type="InterPro" id="IPR014016">
    <property type="entry name" value="UvrD-like_ATP-bd"/>
</dbReference>
<keyword evidence="4 15" id="KW-0378">Hydrolase</keyword>
<dbReference type="GO" id="GO:0005524">
    <property type="term" value="F:ATP binding"/>
    <property type="evidence" value="ECO:0007669"/>
    <property type="project" value="UniProtKB-UniRule"/>
</dbReference>
<evidence type="ECO:0000256" key="6">
    <source>
        <dbReference type="ARBA" id="ARBA00022839"/>
    </source>
</evidence>
<dbReference type="GO" id="GO:0043138">
    <property type="term" value="F:3'-5' DNA helicase activity"/>
    <property type="evidence" value="ECO:0007669"/>
    <property type="project" value="UniProtKB-EC"/>
</dbReference>
<evidence type="ECO:0000256" key="2">
    <source>
        <dbReference type="ARBA" id="ARBA00022741"/>
    </source>
</evidence>
<dbReference type="InterPro" id="IPR027417">
    <property type="entry name" value="P-loop_NTPase"/>
</dbReference>
<keyword evidence="10" id="KW-0413">Isomerase</keyword>
<evidence type="ECO:0000256" key="13">
    <source>
        <dbReference type="ARBA" id="ARBA00034923"/>
    </source>
</evidence>
<keyword evidence="5 15" id="KW-0347">Helicase</keyword>
<evidence type="ECO:0000259" key="18">
    <source>
        <dbReference type="PROSITE" id="PS51217"/>
    </source>
</evidence>
<dbReference type="InterPro" id="IPR038726">
    <property type="entry name" value="PDDEXK_AddAB-type"/>
</dbReference>
<evidence type="ECO:0000256" key="11">
    <source>
        <dbReference type="ARBA" id="ARBA00034617"/>
    </source>
</evidence>
<dbReference type="SUPFAM" id="SSF52980">
    <property type="entry name" value="Restriction endonuclease-like"/>
    <property type="match status" value="1"/>
</dbReference>
<dbReference type="AlphaFoldDB" id="A0A560GTW8"/>
<name>A0A560GTW8_9PROT</name>
<comment type="catalytic activity">
    <reaction evidence="11">
        <text>Couples ATP hydrolysis with the unwinding of duplex DNA by translocating in the 3'-5' direction.</text>
        <dbReference type="EC" id="5.6.2.4"/>
    </reaction>
</comment>
<dbReference type="EC" id="5.6.2.4" evidence="12"/>
<feature type="binding site" evidence="15">
    <location>
        <begin position="38"/>
        <end position="45"/>
    </location>
    <ligand>
        <name>ATP</name>
        <dbReference type="ChEBI" id="CHEBI:30616"/>
    </ligand>
</feature>
<evidence type="ECO:0000256" key="3">
    <source>
        <dbReference type="ARBA" id="ARBA00022763"/>
    </source>
</evidence>
<keyword evidence="9" id="KW-0234">DNA repair</keyword>
<dbReference type="PROSITE" id="PS51198">
    <property type="entry name" value="UVRD_HELICASE_ATP_BIND"/>
    <property type="match status" value="1"/>
</dbReference>
<keyword evidence="6" id="KW-0269">Exonuclease</keyword>
<dbReference type="GO" id="GO:0033202">
    <property type="term" value="C:DNA helicase complex"/>
    <property type="evidence" value="ECO:0007669"/>
    <property type="project" value="TreeGrafter"/>
</dbReference>
<feature type="compositionally biased region" description="Basic and acidic residues" evidence="16">
    <location>
        <begin position="870"/>
        <end position="887"/>
    </location>
</feature>
<keyword evidence="20" id="KW-1185">Reference proteome</keyword>
<keyword evidence="8" id="KW-0238">DNA-binding</keyword>
<dbReference type="NCBIfam" id="TIGR02784">
    <property type="entry name" value="addA_alphas"/>
    <property type="match status" value="1"/>
</dbReference>
<dbReference type="InterPro" id="IPR000212">
    <property type="entry name" value="DNA_helicase_UvrD/REP"/>
</dbReference>
<gene>
    <name evidence="19" type="ORF">FBZ90_116103</name>
</gene>
<evidence type="ECO:0000256" key="7">
    <source>
        <dbReference type="ARBA" id="ARBA00022840"/>
    </source>
</evidence>
<comment type="catalytic activity">
    <reaction evidence="14">
        <text>ATP + H2O = ADP + phosphate + H(+)</text>
        <dbReference type="Rhea" id="RHEA:13065"/>
        <dbReference type="ChEBI" id="CHEBI:15377"/>
        <dbReference type="ChEBI" id="CHEBI:15378"/>
        <dbReference type="ChEBI" id="CHEBI:30616"/>
        <dbReference type="ChEBI" id="CHEBI:43474"/>
        <dbReference type="ChEBI" id="CHEBI:456216"/>
        <dbReference type="EC" id="5.6.2.4"/>
    </reaction>
</comment>
<comment type="caution">
    <text evidence="19">The sequence shown here is derived from an EMBL/GenBank/DDBJ whole genome shotgun (WGS) entry which is preliminary data.</text>
</comment>
<evidence type="ECO:0000256" key="1">
    <source>
        <dbReference type="ARBA" id="ARBA00022722"/>
    </source>
</evidence>
<dbReference type="Proteomes" id="UP000315751">
    <property type="component" value="Unassembled WGS sequence"/>
</dbReference>
<dbReference type="GO" id="GO:0000725">
    <property type="term" value="P:recombinational repair"/>
    <property type="evidence" value="ECO:0007669"/>
    <property type="project" value="TreeGrafter"/>
</dbReference>
<evidence type="ECO:0000313" key="19">
    <source>
        <dbReference type="EMBL" id="TWB36880.1"/>
    </source>
</evidence>
<protein>
    <recommendedName>
        <fullName evidence="12">DNA 3'-5' helicase</fullName>
        <ecNumber evidence="12">5.6.2.4</ecNumber>
    </recommendedName>
    <alternativeName>
        <fullName evidence="13">DNA 3'-5' helicase II</fullName>
    </alternativeName>
</protein>
<proteinExistence type="predicted"/>
<dbReference type="Pfam" id="PF12705">
    <property type="entry name" value="PDDEXK_1"/>
    <property type="match status" value="1"/>
</dbReference>
<dbReference type="SUPFAM" id="SSF52540">
    <property type="entry name" value="P-loop containing nucleoside triphosphate hydrolases"/>
    <property type="match status" value="1"/>
</dbReference>
<evidence type="ECO:0000256" key="8">
    <source>
        <dbReference type="ARBA" id="ARBA00023125"/>
    </source>
</evidence>
<dbReference type="EMBL" id="VITR01000016">
    <property type="protein sequence ID" value="TWB36880.1"/>
    <property type="molecule type" value="Genomic_DNA"/>
</dbReference>
<keyword evidence="2 15" id="KW-0547">Nucleotide-binding</keyword>
<dbReference type="InterPro" id="IPR011604">
    <property type="entry name" value="PDDEXK-like_dom_sf"/>
</dbReference>
<sequence length="1210" mass="131978">MSEISPSQGPSLPPSRPIDPTVKQRQASDPETSVWVGASAGTGKTKVLTDRVVRLMLAGTEPGRILCLTFTKAAAAEMANRIAERLAGWAVMPDGDLTQALAELNGRPPTRDEVLTARRLFARVLDTAGGMKIQTIHAFCQSLLRRFPLEARLPPNFQVMDDRTAAEALAEAQAHMLASAQDRPDTPLGRALKRLAGALNEESFAELLADLVAQRGRIRRILEAHAKPGGGPEAGLDGTIAALFRHLEVGPGETEGAVLAAGCRDEALDVTGLRAACAALAVGTKTDVERGLAIQLWLDQPERRLTDFDTWRRQFLTAEGTVRAKLAGKDATAANPRTPDILAQEGARLVALQERLRAVTVAHSTASLLTLAGSMLEGYQRWKDSRAQLDFDDLILAASALLTGEAQACAWVLYKLDGGLDHILIDEAQDTNPEQWRVVSALAEEFFAGEGQSNVRRTLFVVGDEKQSIFSFQGADPAEFARMRRTFQARVQAAERPWAIVDLETSFRSVGAVLQAVDTVFAQQEARDGVSAQAIRHRPFRQGMAGKVELWPLVRPGDGVETPAWSPPLNHEPEDRPQARLATVIADQIAHWIAQGEVLEARGRSLTAGDILVLVRRRNAFVQQLVRALKERRVPVAGVDRMVLTEQLAVMDLMAVGQFLLMPEDDLTLATVLKSPFVGLDEEALFALAQGRGGHLWPALVKRAETDARFRPAYAWLRRLLGEVDYTAPYELFAGLLTRPCPADAVSGRRALLGRLGAEAIDPVDEFLTLCLGFDRAHPPSLQSFLHWLAAGQTEVKRELDTGAKDRGPEGGQVRIMTVHGSKGLQAPVVILPDTTRKPVTSPRILWPQANDEDDGDSADQAPGVPLYAPRREQEDTKTRAARAAADRRRDQEYRRLLYVALTRAEDRLHVCGYEGKTATSDDTWFRLTERALSTIATHHPFDLTTVSRQGWTGDGRVLAEPQTRPPPAQRAARQDGEAIPPAPAWVLAPPAAEPAPSRPLAPSRPDGEEPAVRSPLGPPSGEQGPLGDGPLGDGPLGDGKAREARRFKRGTLIHRLLQLLPEMPVAERPAAARRWLARPAHGLDEAAREEIWAETLRVLDHPDFADLFGPGSRAEVPLVGTVGTRPLAAQIDRLVVTETEVKIVDFKTNRPPPRTAEEIPGLYVSQMAAYRHALRRIYPGLAIRCLLLWTDGPFITEVDPGRMDAVALT</sequence>
<evidence type="ECO:0000256" key="12">
    <source>
        <dbReference type="ARBA" id="ARBA00034808"/>
    </source>
</evidence>
<dbReference type="Pfam" id="PF13361">
    <property type="entry name" value="UvrD_C"/>
    <property type="match status" value="1"/>
</dbReference>
<organism evidence="19 20">
    <name type="scientific">Nitrospirillum amazonense</name>
    <dbReference type="NCBI Taxonomy" id="28077"/>
    <lineage>
        <taxon>Bacteria</taxon>
        <taxon>Pseudomonadati</taxon>
        <taxon>Pseudomonadota</taxon>
        <taxon>Alphaproteobacteria</taxon>
        <taxon>Rhodospirillales</taxon>
        <taxon>Azospirillaceae</taxon>
        <taxon>Nitrospirillum</taxon>
    </lineage>
</organism>
<feature type="region of interest" description="Disordered" evidence="16">
    <location>
        <begin position="956"/>
        <end position="1041"/>
    </location>
</feature>
<feature type="domain" description="UvrD-like helicase ATP-binding" evidence="17">
    <location>
        <begin position="17"/>
        <end position="510"/>
    </location>
</feature>
<dbReference type="Gene3D" id="3.40.50.300">
    <property type="entry name" value="P-loop containing nucleotide triphosphate hydrolases"/>
    <property type="match status" value="4"/>
</dbReference>
<evidence type="ECO:0000256" key="15">
    <source>
        <dbReference type="PROSITE-ProRule" id="PRU00560"/>
    </source>
</evidence>
<dbReference type="PROSITE" id="PS51217">
    <property type="entry name" value="UVRD_HELICASE_CTER"/>
    <property type="match status" value="1"/>
</dbReference>
<evidence type="ECO:0000256" key="4">
    <source>
        <dbReference type="ARBA" id="ARBA00022801"/>
    </source>
</evidence>
<dbReference type="InterPro" id="IPR014151">
    <property type="entry name" value="DNA_helicase_AddA"/>
</dbReference>
<dbReference type="PANTHER" id="PTHR11070">
    <property type="entry name" value="UVRD / RECB / PCRA DNA HELICASE FAMILY MEMBER"/>
    <property type="match status" value="1"/>
</dbReference>
<dbReference type="GO" id="GO:0005829">
    <property type="term" value="C:cytosol"/>
    <property type="evidence" value="ECO:0007669"/>
    <property type="project" value="TreeGrafter"/>
</dbReference>
<feature type="region of interest" description="Disordered" evidence="16">
    <location>
        <begin position="1"/>
        <end position="37"/>
    </location>
</feature>
<reference evidence="19 20" key="1">
    <citation type="submission" date="2019-06" db="EMBL/GenBank/DDBJ databases">
        <title>Genomic Encyclopedia of Type Strains, Phase IV (KMG-V): Genome sequencing to study the core and pangenomes of soil and plant-associated prokaryotes.</title>
        <authorList>
            <person name="Whitman W."/>
        </authorList>
    </citation>
    <scope>NUCLEOTIDE SEQUENCE [LARGE SCALE GENOMIC DNA]</scope>
    <source>
        <strain evidence="19 20">BR 11622</strain>
    </source>
</reference>
<evidence type="ECO:0000256" key="5">
    <source>
        <dbReference type="ARBA" id="ARBA00022806"/>
    </source>
</evidence>
<dbReference type="InterPro" id="IPR014017">
    <property type="entry name" value="DNA_helicase_UvrD-like_C"/>
</dbReference>
<keyword evidence="7 15" id="KW-0067">ATP-binding</keyword>
<dbReference type="GO" id="GO:0003677">
    <property type="term" value="F:DNA binding"/>
    <property type="evidence" value="ECO:0007669"/>
    <property type="project" value="UniProtKB-KW"/>
</dbReference>
<dbReference type="GO" id="GO:0004527">
    <property type="term" value="F:exonuclease activity"/>
    <property type="evidence" value="ECO:0007669"/>
    <property type="project" value="UniProtKB-KW"/>
</dbReference>
<feature type="compositionally biased region" description="Polar residues" evidence="16">
    <location>
        <begin position="1"/>
        <end position="10"/>
    </location>
</feature>